<evidence type="ECO:0000313" key="1">
    <source>
        <dbReference type="EMBL" id="RUO68140.1"/>
    </source>
</evidence>
<reference evidence="1 2" key="1">
    <citation type="journal article" date="2011" name="Front. Microbiol.">
        <title>Genomic signatures of strain selection and enhancement in Bacillus atrophaeus var. globigii, a historical biowarfare simulant.</title>
        <authorList>
            <person name="Gibbons H.S."/>
            <person name="Broomall S.M."/>
            <person name="McNew L.A."/>
            <person name="Daligault H."/>
            <person name="Chapman C."/>
            <person name="Bruce D."/>
            <person name="Karavis M."/>
            <person name="Krepps M."/>
            <person name="McGregor P.A."/>
            <person name="Hong C."/>
            <person name="Park K.H."/>
            <person name="Akmal A."/>
            <person name="Feldman A."/>
            <person name="Lin J.S."/>
            <person name="Chang W.E."/>
            <person name="Higgs B.W."/>
            <person name="Demirev P."/>
            <person name="Lindquist J."/>
            <person name="Liem A."/>
            <person name="Fochler E."/>
            <person name="Read T.D."/>
            <person name="Tapia R."/>
            <person name="Johnson S."/>
            <person name="Bishop-Lilly K.A."/>
            <person name="Detter C."/>
            <person name="Han C."/>
            <person name="Sozhamannan S."/>
            <person name="Rosenzweig C.N."/>
            <person name="Skowronski E.W."/>
        </authorList>
    </citation>
    <scope>NUCLEOTIDE SEQUENCE [LARGE SCALE GENOMIC DNA]</scope>
    <source>
        <strain evidence="1 2">TPS4-2</strain>
    </source>
</reference>
<evidence type="ECO:0000313" key="2">
    <source>
        <dbReference type="Proteomes" id="UP000288361"/>
    </source>
</evidence>
<protein>
    <submittedName>
        <fullName evidence="1">Competence protein ComFB</fullName>
    </submittedName>
</protein>
<dbReference type="RefSeq" id="WP_126751747.1">
    <property type="nucleotide sequence ID" value="NZ_JBHUMT010000016.1"/>
</dbReference>
<sequence>MKFDDDIHNYYERLVVDRIEELELDKQYEQEFLADLCCLVLNQLPPRYIRHEVDMAFFLPPSKRLDMEMQVHKAITEALEFLKNRKRNEND</sequence>
<dbReference type="EMBL" id="PIQA01000001">
    <property type="protein sequence ID" value="RUO68140.1"/>
    <property type="molecule type" value="Genomic_DNA"/>
</dbReference>
<proteinExistence type="predicted"/>
<organism evidence="1 2">
    <name type="scientific">Idiomarina piscisalsi</name>
    <dbReference type="NCBI Taxonomy" id="1096243"/>
    <lineage>
        <taxon>Bacteria</taxon>
        <taxon>Pseudomonadati</taxon>
        <taxon>Pseudomonadota</taxon>
        <taxon>Gammaproteobacteria</taxon>
        <taxon>Alteromonadales</taxon>
        <taxon>Idiomarinaceae</taxon>
        <taxon>Idiomarina</taxon>
    </lineage>
</organism>
<dbReference type="AlphaFoldDB" id="A0A432YXU0"/>
<dbReference type="InterPro" id="IPR019657">
    <property type="entry name" value="ComFB"/>
</dbReference>
<dbReference type="Pfam" id="PF10719">
    <property type="entry name" value="ComFB"/>
    <property type="match status" value="1"/>
</dbReference>
<accession>A0A432YXU0</accession>
<name>A0A432YXU0_9GAMM</name>
<gene>
    <name evidence="1" type="ORF">CWI73_04670</name>
</gene>
<dbReference type="Proteomes" id="UP000288361">
    <property type="component" value="Unassembled WGS sequence"/>
</dbReference>
<comment type="caution">
    <text evidence="1">The sequence shown here is derived from an EMBL/GenBank/DDBJ whole genome shotgun (WGS) entry which is preliminary data.</text>
</comment>